<dbReference type="GO" id="GO:0042274">
    <property type="term" value="P:ribosomal small subunit biogenesis"/>
    <property type="evidence" value="ECO:0007669"/>
    <property type="project" value="UniProtKB-UniRule"/>
</dbReference>
<name>D6STI7_9BACT</name>
<comment type="function">
    <text evidence="5">An accessory protein needed during the final step in the assembly of 30S ribosomal subunit, possibly for assembly of the head region. Essential for efficient processing of 16S rRNA. May be needed both before and after RbfA during the maturation of 16S rRNA. It has affinity for free ribosomal 30S subunits but not for 70S ribosomes.</text>
</comment>
<sequence>MSAKDLLTCGKVVKPHGLKGEICIIWYADSPLLLKKAEKIYLRMPGKRPRAFTPESSREHGSRLLLQLEQITGRDQAEKWRGAEILADSKDLPRDDDNEIYLHELLGCSVFLDSGEYLGVLQGFVPRKNGEVWEIVDEKGREILFPAEDEFIVHLDPEAKKAVISPPGGLLELYLGED</sequence>
<dbReference type="PANTHER" id="PTHR33692:SF1">
    <property type="entry name" value="RIBOSOME MATURATION FACTOR RIMM"/>
    <property type="match status" value="1"/>
</dbReference>
<dbReference type="GO" id="GO:0006364">
    <property type="term" value="P:rRNA processing"/>
    <property type="evidence" value="ECO:0007669"/>
    <property type="project" value="UniProtKB-UniRule"/>
</dbReference>
<dbReference type="GO" id="GO:0005737">
    <property type="term" value="C:cytoplasm"/>
    <property type="evidence" value="ECO:0007669"/>
    <property type="project" value="UniProtKB-SubCell"/>
</dbReference>
<evidence type="ECO:0000256" key="1">
    <source>
        <dbReference type="ARBA" id="ARBA00022490"/>
    </source>
</evidence>
<dbReference type="PANTHER" id="PTHR33692">
    <property type="entry name" value="RIBOSOME MATURATION FACTOR RIMM"/>
    <property type="match status" value="1"/>
</dbReference>
<keyword evidence="9" id="KW-1185">Reference proteome</keyword>
<dbReference type="AlphaFoldDB" id="D6STI7"/>
<dbReference type="InterPro" id="IPR011961">
    <property type="entry name" value="RimM"/>
</dbReference>
<dbReference type="InterPro" id="IPR036976">
    <property type="entry name" value="RimM_N_sf"/>
</dbReference>
<feature type="domain" description="Ribosome maturation factor RimM PRC barrel" evidence="7">
    <location>
        <begin position="103"/>
        <end position="170"/>
    </location>
</feature>
<evidence type="ECO:0000256" key="3">
    <source>
        <dbReference type="ARBA" id="ARBA00022552"/>
    </source>
</evidence>
<comment type="caution">
    <text evidence="8">The sequence shown here is derived from an EMBL/GenBank/DDBJ whole genome shotgun (WGS) entry which is preliminary data.</text>
</comment>
<comment type="domain">
    <text evidence="5">The PRC barrel domain binds ribosomal protein uS19.</text>
</comment>
<dbReference type="OrthoDB" id="5381335at2"/>
<dbReference type="Proteomes" id="UP000005496">
    <property type="component" value="Unassembled WGS sequence"/>
</dbReference>
<dbReference type="RefSeq" id="WP_008871352.1">
    <property type="nucleotide sequence ID" value="NZ_ACJN02000003.1"/>
</dbReference>
<feature type="domain" description="RimM N-terminal" evidence="6">
    <location>
        <begin position="9"/>
        <end position="90"/>
    </location>
</feature>
<organism evidence="8 9">
    <name type="scientific">Desulfonatronospira thiodismutans ASO3-1</name>
    <dbReference type="NCBI Taxonomy" id="555779"/>
    <lineage>
        <taxon>Bacteria</taxon>
        <taxon>Pseudomonadati</taxon>
        <taxon>Thermodesulfobacteriota</taxon>
        <taxon>Desulfovibrionia</taxon>
        <taxon>Desulfovibrionales</taxon>
        <taxon>Desulfonatronovibrionaceae</taxon>
        <taxon>Desulfonatronospira</taxon>
    </lineage>
</organism>
<evidence type="ECO:0000256" key="2">
    <source>
        <dbReference type="ARBA" id="ARBA00022517"/>
    </source>
</evidence>
<keyword evidence="4 5" id="KW-0143">Chaperone</keyword>
<evidence type="ECO:0000259" key="7">
    <source>
        <dbReference type="Pfam" id="PF24986"/>
    </source>
</evidence>
<evidence type="ECO:0000256" key="5">
    <source>
        <dbReference type="HAMAP-Rule" id="MF_00014"/>
    </source>
</evidence>
<dbReference type="InterPro" id="IPR056792">
    <property type="entry name" value="PRC_RimM"/>
</dbReference>
<evidence type="ECO:0000313" key="9">
    <source>
        <dbReference type="Proteomes" id="UP000005496"/>
    </source>
</evidence>
<dbReference type="GO" id="GO:0005840">
    <property type="term" value="C:ribosome"/>
    <property type="evidence" value="ECO:0007669"/>
    <property type="project" value="InterPro"/>
</dbReference>
<gene>
    <name evidence="5" type="primary">rimM</name>
    <name evidence="8" type="ORF">Dthio_PD1342</name>
</gene>
<keyword evidence="2 5" id="KW-0690">Ribosome biogenesis</keyword>
<dbReference type="eggNOG" id="COG0806">
    <property type="taxonomic scope" value="Bacteria"/>
</dbReference>
<dbReference type="SUPFAM" id="SSF50346">
    <property type="entry name" value="PRC-barrel domain"/>
    <property type="match status" value="1"/>
</dbReference>
<dbReference type="InterPro" id="IPR011033">
    <property type="entry name" value="PRC_barrel-like_sf"/>
</dbReference>
<reference evidence="8" key="1">
    <citation type="submission" date="2010-05" db="EMBL/GenBank/DDBJ databases">
        <title>The draft genome of Desulfonatronospira thiodismutans ASO3-1.</title>
        <authorList>
            <consortium name="US DOE Joint Genome Institute (JGI-PGF)"/>
            <person name="Lucas S."/>
            <person name="Copeland A."/>
            <person name="Lapidus A."/>
            <person name="Cheng J.-F."/>
            <person name="Bruce D."/>
            <person name="Goodwin L."/>
            <person name="Pitluck S."/>
            <person name="Chertkov O."/>
            <person name="Brettin T."/>
            <person name="Detter J.C."/>
            <person name="Han C."/>
            <person name="Land M.L."/>
            <person name="Hauser L."/>
            <person name="Kyrpides N."/>
            <person name="Mikhailova N."/>
            <person name="Muyzer G."/>
            <person name="Woyke T."/>
        </authorList>
    </citation>
    <scope>NUCLEOTIDE SEQUENCE [LARGE SCALE GENOMIC DNA]</scope>
    <source>
        <strain evidence="8">ASO3-1</strain>
    </source>
</reference>
<dbReference type="HAMAP" id="MF_00014">
    <property type="entry name" value="Ribosome_mat_RimM"/>
    <property type="match status" value="1"/>
</dbReference>
<dbReference type="Pfam" id="PF24986">
    <property type="entry name" value="PRC_RimM"/>
    <property type="match status" value="1"/>
</dbReference>
<comment type="subunit">
    <text evidence="5">Binds ribosomal protein uS19.</text>
</comment>
<comment type="subcellular location">
    <subcellularLocation>
        <location evidence="5">Cytoplasm</location>
    </subcellularLocation>
</comment>
<comment type="similarity">
    <text evidence="5">Belongs to the RimM family.</text>
</comment>
<accession>D6STI7</accession>
<protein>
    <recommendedName>
        <fullName evidence="5">Ribosome maturation factor RimM</fullName>
    </recommendedName>
</protein>
<keyword evidence="3 5" id="KW-0698">rRNA processing</keyword>
<proteinExistence type="inferred from homology"/>
<dbReference type="Pfam" id="PF01782">
    <property type="entry name" value="RimM"/>
    <property type="match status" value="1"/>
</dbReference>
<dbReference type="NCBIfam" id="TIGR02273">
    <property type="entry name" value="16S_RimM"/>
    <property type="match status" value="1"/>
</dbReference>
<dbReference type="InterPro" id="IPR009000">
    <property type="entry name" value="Transl_B-barrel_sf"/>
</dbReference>
<keyword evidence="1 5" id="KW-0963">Cytoplasm</keyword>
<evidence type="ECO:0000259" key="6">
    <source>
        <dbReference type="Pfam" id="PF01782"/>
    </source>
</evidence>
<dbReference type="SUPFAM" id="SSF50447">
    <property type="entry name" value="Translation proteins"/>
    <property type="match status" value="1"/>
</dbReference>
<dbReference type="Gene3D" id="2.30.30.240">
    <property type="entry name" value="PRC-barrel domain"/>
    <property type="match status" value="1"/>
</dbReference>
<dbReference type="Gene3D" id="2.40.30.60">
    <property type="entry name" value="RimM"/>
    <property type="match status" value="1"/>
</dbReference>
<evidence type="ECO:0000256" key="4">
    <source>
        <dbReference type="ARBA" id="ARBA00023186"/>
    </source>
</evidence>
<dbReference type="EMBL" id="ACJN02000003">
    <property type="protein sequence ID" value="EFI34003.1"/>
    <property type="molecule type" value="Genomic_DNA"/>
</dbReference>
<dbReference type="GO" id="GO:0043022">
    <property type="term" value="F:ribosome binding"/>
    <property type="evidence" value="ECO:0007669"/>
    <property type="project" value="InterPro"/>
</dbReference>
<dbReference type="InterPro" id="IPR002676">
    <property type="entry name" value="RimM_N"/>
</dbReference>
<evidence type="ECO:0000313" key="8">
    <source>
        <dbReference type="EMBL" id="EFI34003.1"/>
    </source>
</evidence>